<evidence type="ECO:0000313" key="2">
    <source>
        <dbReference type="EMBL" id="ABM80185.1"/>
    </source>
</evidence>
<dbReference type="STRING" id="415426.Hbut_0313"/>
<name>A2BJM4_HYPBU</name>
<dbReference type="Proteomes" id="UP000002593">
    <property type="component" value="Chromosome"/>
</dbReference>
<dbReference type="EMBL" id="CP000493">
    <property type="protein sequence ID" value="ABM80185.1"/>
    <property type="molecule type" value="Genomic_DNA"/>
</dbReference>
<proteinExistence type="predicted"/>
<keyword evidence="1" id="KW-0472">Membrane</keyword>
<gene>
    <name evidence="2" type="ordered locus">Hbut_0313</name>
</gene>
<organism evidence="2 3">
    <name type="scientific">Hyperthermus butylicus (strain DSM 5456 / JCM 9403 / PLM1-5)</name>
    <dbReference type="NCBI Taxonomy" id="415426"/>
    <lineage>
        <taxon>Archaea</taxon>
        <taxon>Thermoproteota</taxon>
        <taxon>Thermoprotei</taxon>
        <taxon>Desulfurococcales</taxon>
        <taxon>Pyrodictiaceae</taxon>
        <taxon>Hyperthermus</taxon>
    </lineage>
</organism>
<sequence length="140" mass="15032">MTETLSCPELAEGIYTYQPGAGWVRGLREGGKATILVFVNVFCQHACNDIVQRIFSKLAGLVNSGAVGLVLVVCTRFRRVCSDSDARRLFMIYNIIASPSVIAYASNGILLGSAKGSLRVERELDSLLDRVAAHAATGVL</sequence>
<dbReference type="GeneID" id="4781986"/>
<protein>
    <submittedName>
        <fullName evidence="2">Uncharacterized protein</fullName>
    </submittedName>
</protein>
<evidence type="ECO:0000256" key="1">
    <source>
        <dbReference type="SAM" id="Phobius"/>
    </source>
</evidence>
<dbReference type="eggNOG" id="arCOG06075">
    <property type="taxonomic scope" value="Archaea"/>
</dbReference>
<dbReference type="HOGENOM" id="CLU_1830577_0_0_2"/>
<dbReference type="KEGG" id="hbu:Hbut_0313"/>
<feature type="transmembrane region" description="Helical" evidence="1">
    <location>
        <begin position="89"/>
        <end position="110"/>
    </location>
</feature>
<keyword evidence="1" id="KW-0812">Transmembrane</keyword>
<accession>A2BJM4</accession>
<feature type="transmembrane region" description="Helical" evidence="1">
    <location>
        <begin position="58"/>
        <end position="77"/>
    </location>
</feature>
<dbReference type="OrthoDB" id="15314at2157"/>
<dbReference type="EnsemblBacteria" id="ABM80185">
    <property type="protein sequence ID" value="ABM80185"/>
    <property type="gene ID" value="Hbut_0313"/>
</dbReference>
<dbReference type="AlphaFoldDB" id="A2BJM4"/>
<keyword evidence="1" id="KW-1133">Transmembrane helix</keyword>
<evidence type="ECO:0000313" key="3">
    <source>
        <dbReference type="Proteomes" id="UP000002593"/>
    </source>
</evidence>
<reference evidence="2 3" key="1">
    <citation type="journal article" date="2007" name="Archaea">
        <title>The genome of Hyperthermus butylicus: a sulfur-reducing, peptide fermenting, neutrophilic Crenarchaeote growing up to 108 degrees C.</title>
        <authorList>
            <person name="Brugger K."/>
            <person name="Chen L."/>
            <person name="Stark M."/>
            <person name="Zibat A."/>
            <person name="Redder P."/>
            <person name="Ruepp A."/>
            <person name="Awayez M."/>
            <person name="She Q."/>
            <person name="Garrett R.A."/>
            <person name="Klenk H.P."/>
        </authorList>
    </citation>
    <scope>NUCLEOTIDE SEQUENCE [LARGE SCALE GENOMIC DNA]</scope>
    <source>
        <strain evidence="3">DSM 5456 / JCM 9403 / PLM1-5</strain>
    </source>
</reference>
<keyword evidence="3" id="KW-1185">Reference proteome</keyword>
<dbReference type="RefSeq" id="WP_011821503.1">
    <property type="nucleotide sequence ID" value="NC_008818.1"/>
</dbReference>